<gene>
    <name evidence="3" type="ORF">V2J94_44845</name>
</gene>
<sequence length="204" mass="22053">MSAALSAAAQHIGATVHGSSIVERAAQGDRGPANTTVLIGADGALLRSHRKIHRFGFGEGEPKLLDAGEEIVTAEVRDTNTTGTAVLGLATCYDLRFPEMFRRLLDAGSEIFLVPAAWPAPRVEHWRLLGRARAVENQCFSVQCNTAGTHSRTEMGGHSRNVDPTGMVLAEGGSKEECLIADLHLDELVAYRRNFSVLADRRIH</sequence>
<dbReference type="PROSITE" id="PS50263">
    <property type="entry name" value="CN_HYDROLASE"/>
    <property type="match status" value="1"/>
</dbReference>
<evidence type="ECO:0000313" key="3">
    <source>
        <dbReference type="EMBL" id="MEE4598878.1"/>
    </source>
</evidence>
<evidence type="ECO:0000313" key="4">
    <source>
        <dbReference type="Proteomes" id="UP001354709"/>
    </source>
</evidence>
<comment type="caution">
    <text evidence="3">The sequence shown here is derived from an EMBL/GenBank/DDBJ whole genome shotgun (WGS) entry which is preliminary data.</text>
</comment>
<feature type="domain" description="CN hydrolase" evidence="2">
    <location>
        <begin position="1"/>
        <end position="185"/>
    </location>
</feature>
<dbReference type="Proteomes" id="UP001354709">
    <property type="component" value="Unassembled WGS sequence"/>
</dbReference>
<dbReference type="PANTHER" id="PTHR23088:SF27">
    <property type="entry name" value="DEAMINATED GLUTATHIONE AMIDASE"/>
    <property type="match status" value="1"/>
</dbReference>
<reference evidence="3 4" key="1">
    <citation type="submission" date="2023-11" db="EMBL/GenBank/DDBJ databases">
        <title>30 novel species of actinomycetes from the DSMZ collection.</title>
        <authorList>
            <person name="Nouioui I."/>
        </authorList>
    </citation>
    <scope>NUCLEOTIDE SEQUENCE [LARGE SCALE GENOMIC DNA]</scope>
    <source>
        <strain evidence="3 4">DSM 41524</strain>
    </source>
</reference>
<dbReference type="SUPFAM" id="SSF56317">
    <property type="entry name" value="Carbon-nitrogen hydrolase"/>
    <property type="match status" value="1"/>
</dbReference>
<comment type="similarity">
    <text evidence="1">Belongs to the carbon-nitrogen hydrolase superfamily. NIT1/NIT2 family.</text>
</comment>
<dbReference type="InterPro" id="IPR036526">
    <property type="entry name" value="C-N_Hydrolase_sf"/>
</dbReference>
<organism evidence="3 4">
    <name type="scientific">Streptomyces asiaticus subsp. ignotus</name>
    <dbReference type="NCBI Taxonomy" id="3098222"/>
    <lineage>
        <taxon>Bacteria</taxon>
        <taxon>Bacillati</taxon>
        <taxon>Actinomycetota</taxon>
        <taxon>Actinomycetes</taxon>
        <taxon>Kitasatosporales</taxon>
        <taxon>Streptomycetaceae</taxon>
        <taxon>Streptomyces</taxon>
        <taxon>Streptomyces violaceusniger group</taxon>
    </lineage>
</organism>
<dbReference type="Gene3D" id="3.60.110.10">
    <property type="entry name" value="Carbon-nitrogen hydrolase"/>
    <property type="match status" value="1"/>
</dbReference>
<dbReference type="EMBL" id="JAZBJO010000058">
    <property type="protein sequence ID" value="MEE4598878.1"/>
    <property type="molecule type" value="Genomic_DNA"/>
</dbReference>
<dbReference type="Pfam" id="PF00795">
    <property type="entry name" value="CN_hydrolase"/>
    <property type="match status" value="1"/>
</dbReference>
<accession>A0ABU7QBX2</accession>
<evidence type="ECO:0000259" key="2">
    <source>
        <dbReference type="PROSITE" id="PS50263"/>
    </source>
</evidence>
<evidence type="ECO:0000256" key="1">
    <source>
        <dbReference type="ARBA" id="ARBA00010613"/>
    </source>
</evidence>
<keyword evidence="3" id="KW-0378">Hydrolase</keyword>
<proteinExistence type="inferred from homology"/>
<dbReference type="InterPro" id="IPR003010">
    <property type="entry name" value="C-N_Hydrolase"/>
</dbReference>
<dbReference type="PROSITE" id="PS01227">
    <property type="entry name" value="UPF0012"/>
    <property type="match status" value="1"/>
</dbReference>
<name>A0ABU7QBX2_9ACTN</name>
<dbReference type="PANTHER" id="PTHR23088">
    <property type="entry name" value="NITRILASE-RELATED"/>
    <property type="match status" value="1"/>
</dbReference>
<protein>
    <submittedName>
        <fullName evidence="3">Nitrilase-related carbon-nitrogen hydrolase</fullName>
    </submittedName>
</protein>
<dbReference type="InterPro" id="IPR001110">
    <property type="entry name" value="UPF0012_CS"/>
</dbReference>
<dbReference type="GO" id="GO:0016787">
    <property type="term" value="F:hydrolase activity"/>
    <property type="evidence" value="ECO:0007669"/>
    <property type="project" value="UniProtKB-KW"/>
</dbReference>
<keyword evidence="4" id="KW-1185">Reference proteome</keyword>